<evidence type="ECO:0000256" key="3">
    <source>
        <dbReference type="ARBA" id="ARBA00022692"/>
    </source>
</evidence>
<feature type="transmembrane region" description="Helical" evidence="6">
    <location>
        <begin position="404"/>
        <end position="423"/>
    </location>
</feature>
<evidence type="ECO:0000313" key="7">
    <source>
        <dbReference type="EMBL" id="RZC70013.1"/>
    </source>
</evidence>
<protein>
    <recommendedName>
        <fullName evidence="9">Major facilitator superfamily (MFS) profile domain-containing protein</fullName>
    </recommendedName>
</protein>
<feature type="transmembrane region" description="Helical" evidence="6">
    <location>
        <begin position="189"/>
        <end position="208"/>
    </location>
</feature>
<keyword evidence="8" id="KW-1185">Reference proteome</keyword>
<dbReference type="GO" id="GO:0022857">
    <property type="term" value="F:transmembrane transporter activity"/>
    <property type="evidence" value="ECO:0007669"/>
    <property type="project" value="InterPro"/>
</dbReference>
<keyword evidence="5 6" id="KW-0472">Membrane</keyword>
<feature type="transmembrane region" description="Helical" evidence="6">
    <location>
        <begin position="366"/>
        <end position="384"/>
    </location>
</feature>
<proteinExistence type="inferred from homology"/>
<accession>A0A4Y7K9I7</accession>
<reference evidence="7 8" key="1">
    <citation type="journal article" date="2018" name="Science">
        <title>The opium poppy genome and morphinan production.</title>
        <authorList>
            <person name="Guo L."/>
            <person name="Winzer T."/>
            <person name="Yang X."/>
            <person name="Li Y."/>
            <person name="Ning Z."/>
            <person name="He Z."/>
            <person name="Teodor R."/>
            <person name="Lu Y."/>
            <person name="Bowser T.A."/>
            <person name="Graham I.A."/>
            <person name="Ye K."/>
        </authorList>
    </citation>
    <scope>NUCLEOTIDE SEQUENCE [LARGE SCALE GENOMIC DNA]</scope>
    <source>
        <strain evidence="8">cv. HN1</strain>
        <tissue evidence="7">Leaves</tissue>
    </source>
</reference>
<dbReference type="EMBL" id="CM010721">
    <property type="protein sequence ID" value="RZC70013.1"/>
    <property type="molecule type" value="Genomic_DNA"/>
</dbReference>
<dbReference type="Gene3D" id="1.20.1250.20">
    <property type="entry name" value="MFS general substrate transporter like domains"/>
    <property type="match status" value="1"/>
</dbReference>
<name>A0A4Y7K9I7_PAPSO</name>
<sequence>MLANYTFRIVNGLIPMRLPFFYICWKFFRLFQGWKVASFVLGLVFSQSLSHIVAISNLMPYLINVLEEKLPLAAATANLRTGITAIMAIFGAHLSDAYTGFYRLIFYSTIIYITGLLLLTISAFKLHPEATSAYGSSDRLWVFRMALLLVALGKAGHTPMLKAFGACQLKSRGAEDDESDDKVHARLNCWWCIGVNAGAFCGILLLAIVEGRQYWVAGYGVLTLTMCIAFCIFVLGKPLYKCVEPRGSLLSRASRVLVAAFFKRHLDVPTDASQLYHGDSNQLLHTDSLRCLDKAAIVESQSSELNEDRTKRRLCTVMEVEETKLLLRMFPIWTTFLNYGLVKSLGSTFFLQQGSNMDRKYSLGNVPLPFLLIFTRYVSGQIIWLNKRLSKAYPELEQVMTPLVRIGIGLIFGILCCSIASSVEAKRFDIVKRHDLQDRPKETLPINVFWLTPQFMLLGAMDGFTYPGIKDFYYNQVPKSMWSFGPSFTLSVIGFGSLLSVIDIAATDKASKQGGRTSWFADSINKSRLDIFYLSLVILSCINLVFYGFLARKYTYKKAVSEDDPDSGVIDTMSF</sequence>
<gene>
    <name evidence="7" type="ORF">C5167_033138</name>
</gene>
<dbReference type="Pfam" id="PF00854">
    <property type="entry name" value="PTR2"/>
    <property type="match status" value="1"/>
</dbReference>
<evidence type="ECO:0008006" key="9">
    <source>
        <dbReference type="Google" id="ProtNLM"/>
    </source>
</evidence>
<evidence type="ECO:0000256" key="1">
    <source>
        <dbReference type="ARBA" id="ARBA00004141"/>
    </source>
</evidence>
<feature type="transmembrane region" description="Helical" evidence="6">
    <location>
        <begin position="444"/>
        <end position="464"/>
    </location>
</feature>
<evidence type="ECO:0000256" key="2">
    <source>
        <dbReference type="ARBA" id="ARBA00005982"/>
    </source>
</evidence>
<comment type="subcellular location">
    <subcellularLocation>
        <location evidence="1">Membrane</location>
        <topology evidence="1">Multi-pass membrane protein</topology>
    </subcellularLocation>
</comment>
<dbReference type="OrthoDB" id="1181826at2759"/>
<evidence type="ECO:0000256" key="5">
    <source>
        <dbReference type="ARBA" id="ARBA00023136"/>
    </source>
</evidence>
<evidence type="ECO:0000256" key="4">
    <source>
        <dbReference type="ARBA" id="ARBA00022989"/>
    </source>
</evidence>
<dbReference type="Gramene" id="RZC70013">
    <property type="protein sequence ID" value="RZC70013"/>
    <property type="gene ID" value="C5167_033138"/>
</dbReference>
<dbReference type="GO" id="GO:0016020">
    <property type="term" value="C:membrane"/>
    <property type="evidence" value="ECO:0007669"/>
    <property type="project" value="UniProtKB-SubCell"/>
</dbReference>
<feature type="transmembrane region" description="Helical" evidence="6">
    <location>
        <begin position="141"/>
        <end position="161"/>
    </location>
</feature>
<dbReference type="AlphaFoldDB" id="A0A4Y7K9I7"/>
<evidence type="ECO:0000256" key="6">
    <source>
        <dbReference type="SAM" id="Phobius"/>
    </source>
</evidence>
<evidence type="ECO:0000313" key="8">
    <source>
        <dbReference type="Proteomes" id="UP000316621"/>
    </source>
</evidence>
<keyword evidence="3 6" id="KW-0812">Transmembrane</keyword>
<feature type="transmembrane region" description="Helical" evidence="6">
    <location>
        <begin position="70"/>
        <end position="92"/>
    </location>
</feature>
<feature type="transmembrane region" description="Helical" evidence="6">
    <location>
        <begin position="484"/>
        <end position="506"/>
    </location>
</feature>
<comment type="similarity">
    <text evidence="2">Belongs to the major facilitator superfamily. Proton-dependent oligopeptide transporter (POT/PTR) (TC 2.A.17) family.</text>
</comment>
<dbReference type="PANTHER" id="PTHR11654">
    <property type="entry name" value="OLIGOPEPTIDE TRANSPORTER-RELATED"/>
    <property type="match status" value="1"/>
</dbReference>
<feature type="transmembrane region" description="Helical" evidence="6">
    <location>
        <begin position="37"/>
        <end position="58"/>
    </location>
</feature>
<dbReference type="InterPro" id="IPR000109">
    <property type="entry name" value="POT_fam"/>
</dbReference>
<dbReference type="InterPro" id="IPR036259">
    <property type="entry name" value="MFS_trans_sf"/>
</dbReference>
<feature type="transmembrane region" description="Helical" evidence="6">
    <location>
        <begin position="214"/>
        <end position="236"/>
    </location>
</feature>
<feature type="transmembrane region" description="Helical" evidence="6">
    <location>
        <begin position="104"/>
        <end position="121"/>
    </location>
</feature>
<feature type="transmembrane region" description="Helical" evidence="6">
    <location>
        <begin position="531"/>
        <end position="550"/>
    </location>
</feature>
<dbReference type="SUPFAM" id="SSF103473">
    <property type="entry name" value="MFS general substrate transporter"/>
    <property type="match status" value="1"/>
</dbReference>
<organism evidence="7 8">
    <name type="scientific">Papaver somniferum</name>
    <name type="common">Opium poppy</name>
    <dbReference type="NCBI Taxonomy" id="3469"/>
    <lineage>
        <taxon>Eukaryota</taxon>
        <taxon>Viridiplantae</taxon>
        <taxon>Streptophyta</taxon>
        <taxon>Embryophyta</taxon>
        <taxon>Tracheophyta</taxon>
        <taxon>Spermatophyta</taxon>
        <taxon>Magnoliopsida</taxon>
        <taxon>Ranunculales</taxon>
        <taxon>Papaveraceae</taxon>
        <taxon>Papaveroideae</taxon>
        <taxon>Papaver</taxon>
    </lineage>
</organism>
<dbReference type="Proteomes" id="UP000316621">
    <property type="component" value="Chromosome 7"/>
</dbReference>
<keyword evidence="4 6" id="KW-1133">Transmembrane helix</keyword>